<feature type="binding site" evidence="7">
    <location>
        <position position="130"/>
    </location>
    <ligand>
        <name>FMN</name>
        <dbReference type="ChEBI" id="CHEBI:58210"/>
    </ligand>
</feature>
<evidence type="ECO:0000259" key="8">
    <source>
        <dbReference type="PROSITE" id="PS51349"/>
    </source>
</evidence>
<dbReference type="GO" id="GO:0010181">
    <property type="term" value="F:FMN binding"/>
    <property type="evidence" value="ECO:0007669"/>
    <property type="project" value="InterPro"/>
</dbReference>
<evidence type="ECO:0000313" key="9">
    <source>
        <dbReference type="EMBL" id="QNM82381.1"/>
    </source>
</evidence>
<evidence type="ECO:0000313" key="10">
    <source>
        <dbReference type="Proteomes" id="UP000515861"/>
    </source>
</evidence>
<dbReference type="NCBIfam" id="NF008398">
    <property type="entry name" value="PRK11197.1"/>
    <property type="match status" value="1"/>
</dbReference>
<sequence length="382" mass="40769">MRRAASVSDYRALAKARLPHFLFEYLDGGSYDEVTLERNVEDLRALALRQRVLRDVSDVQISTQLFGRTFAMPVGLGPVGLSGLYARRGEVQARKAAAAANVPFTLSTLSGCPIGEIARDGGAGFWFQLYIVKDRAFVSDMIARAKEAGCSALLLTVDLAVPGTRYRDYRAGLSTPPGEKGGSKRVSQLVGRPGWLWDVALHGRPLTLGNLEPLLGANAALGDLMGWVGRNFDASVTWDDVDWVRRQWDGPLVIKGILDPDDARAAVSAGMDGIVVSNHGGRQLDGTMSTARALPRIAEAVGGRMPVLADGGVRSGLDVVRMLALGANFVLLGRAWAYALAGGGQRGVAHVLELIEAEIRVAMALTGSTRIADIGPDTLEQP</sequence>
<keyword evidence="4 9" id="KW-0560">Oxidoreductase</keyword>
<proteinExistence type="inferred from homology"/>
<feature type="binding site" evidence="7">
    <location>
        <position position="128"/>
    </location>
    <ligand>
        <name>FMN</name>
        <dbReference type="ChEBI" id="CHEBI:58210"/>
    </ligand>
</feature>
<feature type="binding site" evidence="7">
    <location>
        <begin position="78"/>
        <end position="80"/>
    </location>
    <ligand>
        <name>FMN</name>
        <dbReference type="ChEBI" id="CHEBI:58210"/>
    </ligand>
</feature>
<protein>
    <submittedName>
        <fullName evidence="9">L-lactate dehydrogenase</fullName>
        <ecNumber evidence="9">1.1.1.27</ecNumber>
    </submittedName>
</protein>
<keyword evidence="10" id="KW-1185">Reference proteome</keyword>
<feature type="binding site" evidence="7">
    <location>
        <position position="255"/>
    </location>
    <ligand>
        <name>FMN</name>
        <dbReference type="ChEBI" id="CHEBI:58210"/>
    </ligand>
</feature>
<dbReference type="PROSITE" id="PS51349">
    <property type="entry name" value="FMN_HYDROXY_ACID_DH_2"/>
    <property type="match status" value="1"/>
</dbReference>
<dbReference type="AlphaFoldDB" id="A0A7G9L182"/>
<dbReference type="PANTHER" id="PTHR10578">
    <property type="entry name" value="S -2-HYDROXY-ACID OXIDASE-RELATED"/>
    <property type="match status" value="1"/>
</dbReference>
<dbReference type="CDD" id="cd02809">
    <property type="entry name" value="alpha_hydroxyacid_oxid_FMN"/>
    <property type="match status" value="1"/>
</dbReference>
<dbReference type="Pfam" id="PF01070">
    <property type="entry name" value="FMN_dh"/>
    <property type="match status" value="1"/>
</dbReference>
<feature type="binding site" evidence="7">
    <location>
        <position position="282"/>
    </location>
    <ligand>
        <name>glyoxylate</name>
        <dbReference type="ChEBI" id="CHEBI:36655"/>
    </ligand>
</feature>
<name>A0A7G9L182_9SPHN</name>
<feature type="binding site" evidence="7">
    <location>
        <position position="107"/>
    </location>
    <ligand>
        <name>FMN</name>
        <dbReference type="ChEBI" id="CHEBI:58210"/>
    </ligand>
</feature>
<feature type="binding site" evidence="7">
    <location>
        <begin position="310"/>
        <end position="314"/>
    </location>
    <ligand>
        <name>FMN</name>
        <dbReference type="ChEBI" id="CHEBI:58210"/>
    </ligand>
</feature>
<feature type="active site" description="Proton acceptor" evidence="6">
    <location>
        <position position="279"/>
    </location>
</feature>
<dbReference type="EMBL" id="CP060697">
    <property type="protein sequence ID" value="QNM82381.1"/>
    <property type="molecule type" value="Genomic_DNA"/>
</dbReference>
<comment type="cofactor">
    <cofactor evidence="1">
        <name>FMN</name>
        <dbReference type="ChEBI" id="CHEBI:58210"/>
    </cofactor>
</comment>
<feature type="binding site" evidence="7">
    <location>
        <position position="25"/>
    </location>
    <ligand>
        <name>glyoxylate</name>
        <dbReference type="ChEBI" id="CHEBI:36655"/>
    </ligand>
</feature>
<accession>A0A7G9L182</accession>
<comment type="similarity">
    <text evidence="5">Belongs to the FMN-dependent alpha-hydroxy acid dehydrogenase family.</text>
</comment>
<keyword evidence="3 7" id="KW-0288">FMN</keyword>
<dbReference type="InterPro" id="IPR012133">
    <property type="entry name" value="Alpha-hydoxy_acid_DH_FMN"/>
</dbReference>
<dbReference type="FunFam" id="3.20.20.70:FF:000029">
    <property type="entry name" value="L-lactate dehydrogenase"/>
    <property type="match status" value="1"/>
</dbReference>
<dbReference type="Proteomes" id="UP000515861">
    <property type="component" value="Chromosome"/>
</dbReference>
<dbReference type="PANTHER" id="PTHR10578:SF85">
    <property type="entry name" value="L-LACTATE DEHYDROGENASE"/>
    <property type="match status" value="1"/>
</dbReference>
<organism evidence="9 10">
    <name type="scientific">Sphingomonas sabuli</name>
    <dbReference type="NCBI Taxonomy" id="2764186"/>
    <lineage>
        <taxon>Bacteria</taxon>
        <taxon>Pseudomonadati</taxon>
        <taxon>Pseudomonadota</taxon>
        <taxon>Alphaproteobacteria</taxon>
        <taxon>Sphingomonadales</taxon>
        <taxon>Sphingomonadaceae</taxon>
        <taxon>Sphingomonas</taxon>
    </lineage>
</organism>
<dbReference type="RefSeq" id="WP_187479336.1">
    <property type="nucleotide sequence ID" value="NZ_CP060697.1"/>
</dbReference>
<feature type="binding site" evidence="7">
    <location>
        <position position="165"/>
    </location>
    <ligand>
        <name>glyoxylate</name>
        <dbReference type="ChEBI" id="CHEBI:36655"/>
    </ligand>
</feature>
<evidence type="ECO:0000256" key="1">
    <source>
        <dbReference type="ARBA" id="ARBA00001917"/>
    </source>
</evidence>
<dbReference type="InterPro" id="IPR008259">
    <property type="entry name" value="FMN_hydac_DH_AS"/>
</dbReference>
<gene>
    <name evidence="9" type="ORF">H8M03_10220</name>
</gene>
<dbReference type="SUPFAM" id="SSF51395">
    <property type="entry name" value="FMN-linked oxidoreductases"/>
    <property type="match status" value="1"/>
</dbReference>
<dbReference type="InterPro" id="IPR037396">
    <property type="entry name" value="FMN_HAD"/>
</dbReference>
<dbReference type="PIRSF" id="PIRSF000138">
    <property type="entry name" value="Al-hdrx_acd_dh"/>
    <property type="match status" value="1"/>
</dbReference>
<dbReference type="GO" id="GO:0009060">
    <property type="term" value="P:aerobic respiration"/>
    <property type="evidence" value="ECO:0007669"/>
    <property type="project" value="TreeGrafter"/>
</dbReference>
<evidence type="ECO:0000256" key="7">
    <source>
        <dbReference type="PIRSR" id="PIRSR000138-2"/>
    </source>
</evidence>
<feature type="domain" description="FMN hydroxy acid dehydrogenase" evidence="8">
    <location>
        <begin position="1"/>
        <end position="382"/>
    </location>
</feature>
<dbReference type="PROSITE" id="PS00557">
    <property type="entry name" value="FMN_HYDROXY_ACID_DH_1"/>
    <property type="match status" value="1"/>
</dbReference>
<evidence type="ECO:0000256" key="5">
    <source>
        <dbReference type="ARBA" id="ARBA00024042"/>
    </source>
</evidence>
<evidence type="ECO:0000256" key="4">
    <source>
        <dbReference type="ARBA" id="ARBA00023002"/>
    </source>
</evidence>
<feature type="binding site" evidence="7">
    <location>
        <begin position="333"/>
        <end position="334"/>
    </location>
    <ligand>
        <name>FMN</name>
        <dbReference type="ChEBI" id="CHEBI:58210"/>
    </ligand>
</feature>
<dbReference type="KEGG" id="ssau:H8M03_10220"/>
<dbReference type="Gene3D" id="3.20.20.70">
    <property type="entry name" value="Aldolase class I"/>
    <property type="match status" value="1"/>
</dbReference>
<dbReference type="GO" id="GO:0005886">
    <property type="term" value="C:plasma membrane"/>
    <property type="evidence" value="ECO:0007669"/>
    <property type="project" value="TreeGrafter"/>
</dbReference>
<feature type="binding site" evidence="7">
    <location>
        <position position="277"/>
    </location>
    <ligand>
        <name>FMN</name>
        <dbReference type="ChEBI" id="CHEBI:58210"/>
    </ligand>
</feature>
<feature type="binding site" evidence="7">
    <location>
        <position position="279"/>
    </location>
    <ligand>
        <name>glyoxylate</name>
        <dbReference type="ChEBI" id="CHEBI:36655"/>
    </ligand>
</feature>
<evidence type="ECO:0000256" key="3">
    <source>
        <dbReference type="ARBA" id="ARBA00022643"/>
    </source>
</evidence>
<keyword evidence="2 7" id="KW-0285">Flavoprotein</keyword>
<dbReference type="InterPro" id="IPR013785">
    <property type="entry name" value="Aldolase_TIM"/>
</dbReference>
<evidence type="ECO:0000256" key="6">
    <source>
        <dbReference type="PIRSR" id="PIRSR000138-1"/>
    </source>
</evidence>
<dbReference type="EC" id="1.1.1.27" evidence="9"/>
<dbReference type="GO" id="GO:0004459">
    <property type="term" value="F:L-lactate dehydrogenase (NAD+) activity"/>
    <property type="evidence" value="ECO:0007669"/>
    <property type="project" value="UniProtKB-EC"/>
</dbReference>
<reference evidence="9 10" key="1">
    <citation type="submission" date="2020-08" db="EMBL/GenBank/DDBJ databases">
        <title>Sphingomonas sp. sand1-3 16S ribosomal RNA gene Genome sequencing and assembly.</title>
        <authorList>
            <person name="Kang M."/>
        </authorList>
    </citation>
    <scope>NUCLEOTIDE SEQUENCE [LARGE SCALE GENOMIC DNA]</scope>
    <source>
        <strain evidence="10">sand1-3</strain>
    </source>
</reference>
<feature type="binding site" evidence="7">
    <location>
        <position position="156"/>
    </location>
    <ligand>
        <name>FMN</name>
        <dbReference type="ChEBI" id="CHEBI:58210"/>
    </ligand>
</feature>
<dbReference type="InterPro" id="IPR000262">
    <property type="entry name" value="FMN-dep_DH"/>
</dbReference>
<evidence type="ECO:0000256" key="2">
    <source>
        <dbReference type="ARBA" id="ARBA00022630"/>
    </source>
</evidence>